<gene>
    <name evidence="11" type="ORF">GP486_001541</name>
</gene>
<dbReference type="Pfam" id="PF09454">
    <property type="entry name" value="Vps23_core"/>
    <property type="match status" value="1"/>
</dbReference>
<dbReference type="PROSITE" id="PS51322">
    <property type="entry name" value="UEV"/>
    <property type="match status" value="1"/>
</dbReference>
<evidence type="ECO:0000259" key="9">
    <source>
        <dbReference type="PROSITE" id="PS51312"/>
    </source>
</evidence>
<evidence type="ECO:0000256" key="4">
    <source>
        <dbReference type="ARBA" id="ARBA00022753"/>
    </source>
</evidence>
<dbReference type="Pfam" id="PF05743">
    <property type="entry name" value="UEV"/>
    <property type="match status" value="1"/>
</dbReference>
<accession>A0A9P8LGY6</accession>
<dbReference type="InterPro" id="IPR052070">
    <property type="entry name" value="ESCRT-I_UEV_domain"/>
</dbReference>
<evidence type="ECO:0000256" key="2">
    <source>
        <dbReference type="ARBA" id="ARBA00009594"/>
    </source>
</evidence>
<dbReference type="CDD" id="cd11685">
    <property type="entry name" value="UEV_TSG101-like"/>
    <property type="match status" value="1"/>
</dbReference>
<dbReference type="InterPro" id="IPR037202">
    <property type="entry name" value="ESCRT_assembly_dom"/>
</dbReference>
<dbReference type="Gene3D" id="3.10.110.10">
    <property type="entry name" value="Ubiquitin Conjugating Enzyme"/>
    <property type="match status" value="1"/>
</dbReference>
<feature type="non-terminal residue" evidence="11">
    <location>
        <position position="1"/>
    </location>
</feature>
<keyword evidence="12" id="KW-1185">Reference proteome</keyword>
<dbReference type="GO" id="GO:0072666">
    <property type="term" value="P:establishment of protein localization to vacuole"/>
    <property type="evidence" value="ECO:0007669"/>
    <property type="project" value="UniProtKB-ARBA"/>
</dbReference>
<feature type="compositionally biased region" description="Basic and acidic residues" evidence="8">
    <location>
        <begin position="208"/>
        <end position="219"/>
    </location>
</feature>
<evidence type="ECO:0000256" key="1">
    <source>
        <dbReference type="ARBA" id="ARBA00004177"/>
    </source>
</evidence>
<keyword evidence="6" id="KW-0175">Coiled coil</keyword>
<dbReference type="Gene3D" id="6.10.140.820">
    <property type="match status" value="1"/>
</dbReference>
<evidence type="ECO:0000259" key="10">
    <source>
        <dbReference type="PROSITE" id="PS51322"/>
    </source>
</evidence>
<dbReference type="SUPFAM" id="SSF54495">
    <property type="entry name" value="UBC-like"/>
    <property type="match status" value="1"/>
</dbReference>
<comment type="similarity">
    <text evidence="2">Belongs to the ubiquitin-conjugating enzyme family. UEV subfamily.</text>
</comment>
<dbReference type="GO" id="GO:0006886">
    <property type="term" value="P:intracellular protein transport"/>
    <property type="evidence" value="ECO:0007669"/>
    <property type="project" value="UniProtKB-ARBA"/>
</dbReference>
<feature type="domain" description="UEV" evidence="10">
    <location>
        <begin position="1"/>
        <end position="152"/>
    </location>
</feature>
<feature type="compositionally biased region" description="Pro residues" evidence="8">
    <location>
        <begin position="342"/>
        <end position="366"/>
    </location>
</feature>
<organism evidence="11 12">
    <name type="scientific">Trichoglossum hirsutum</name>
    <dbReference type="NCBI Taxonomy" id="265104"/>
    <lineage>
        <taxon>Eukaryota</taxon>
        <taxon>Fungi</taxon>
        <taxon>Dikarya</taxon>
        <taxon>Ascomycota</taxon>
        <taxon>Pezizomycotina</taxon>
        <taxon>Geoglossomycetes</taxon>
        <taxon>Geoglossales</taxon>
        <taxon>Geoglossaceae</taxon>
        <taxon>Trichoglossum</taxon>
    </lineage>
</organism>
<keyword evidence="4" id="KW-0967">Endosome</keyword>
<keyword evidence="5 7" id="KW-0653">Protein transport</keyword>
<keyword evidence="3 7" id="KW-0813">Transport</keyword>
<dbReference type="GO" id="GO:0043162">
    <property type="term" value="P:ubiquitin-dependent protein catabolic process via the multivesicular body sorting pathway"/>
    <property type="evidence" value="ECO:0007669"/>
    <property type="project" value="UniProtKB-ARBA"/>
</dbReference>
<evidence type="ECO:0000256" key="5">
    <source>
        <dbReference type="ARBA" id="ARBA00022927"/>
    </source>
</evidence>
<dbReference type="EMBL" id="JAGHQM010000141">
    <property type="protein sequence ID" value="KAH0565059.1"/>
    <property type="molecule type" value="Genomic_DNA"/>
</dbReference>
<proteinExistence type="inferred from homology"/>
<dbReference type="PANTHER" id="PTHR23306">
    <property type="entry name" value="TUMOR SUSCEPTIBILITY GENE 101 PROTEIN-RELATED"/>
    <property type="match status" value="1"/>
</dbReference>
<dbReference type="InterPro" id="IPR008883">
    <property type="entry name" value="UEV_N"/>
</dbReference>
<sequence length="532" mass="58086">MSSISYGNGPSESIELALQRSDKRIWCPSLLTDNLLSDDRYNVNYAPAYETGQPALLLVLSGTLPVTFRGTTYRFPLSVWVPHAYPREAPIVYVVPTGEIAVRPGQHVGGDGRCYHPYLAGWAEFWNRSTIIDLLSVLRDVFAKEPPVVSKQPQLRPNAQQPRQELPEPPQRQPPPPEFNSSSTPRLPVGPTSPAGSAVLHAPMPPPKVHEAQRERERPQPSVSTSGTVRPPPIPEKPNGQYGASNATHQDGYARQSNVLPARSSSLRNAGGPPLPPPLNTYQTQHYDRPSRVVSPRSPEGQWSQPFPVAQQQSQQASTRYGSLPTAYLPARGGPNIGYQQPPAPVFQPRPPSVQQQPPRPKPAPPSEDLLSSDLSLPLPQQNTLSTAPPPPIPPNPEKDYLLHQIALQLRTLRQQSLAQTNSSLPALRTQHMALTNAHSTLLAELSELKSLDAALATNERILQDSMRKADEVIASAADREVPGVDEVLVAPTVVGGQLYELICEEHAVGDAMFVLGRALERERIGADAFLK</sequence>
<evidence type="ECO:0000256" key="3">
    <source>
        <dbReference type="ARBA" id="ARBA00022448"/>
    </source>
</evidence>
<dbReference type="PROSITE" id="PS51312">
    <property type="entry name" value="SB"/>
    <property type="match status" value="1"/>
</dbReference>
<dbReference type="AlphaFoldDB" id="A0A9P8LGY6"/>
<protein>
    <recommendedName>
        <fullName evidence="13">UEV domain-containing protein</fullName>
    </recommendedName>
</protein>
<feature type="compositionally biased region" description="Polar residues" evidence="8">
    <location>
        <begin position="242"/>
        <end position="268"/>
    </location>
</feature>
<evidence type="ECO:0000256" key="6">
    <source>
        <dbReference type="ARBA" id="ARBA00023054"/>
    </source>
</evidence>
<evidence type="ECO:0000313" key="11">
    <source>
        <dbReference type="EMBL" id="KAH0565059.1"/>
    </source>
</evidence>
<comment type="subcellular location">
    <subcellularLocation>
        <location evidence="1">Endosome</location>
    </subcellularLocation>
</comment>
<feature type="domain" description="SB" evidence="9">
    <location>
        <begin position="493"/>
        <end position="532"/>
    </location>
</feature>
<evidence type="ECO:0008006" key="13">
    <source>
        <dbReference type="Google" id="ProtNLM"/>
    </source>
</evidence>
<dbReference type="InterPro" id="IPR016135">
    <property type="entry name" value="UBQ-conjugating_enzyme/RWD"/>
</dbReference>
<feature type="compositionally biased region" description="Low complexity" evidence="8">
    <location>
        <begin position="367"/>
        <end position="380"/>
    </location>
</feature>
<evidence type="ECO:0000256" key="8">
    <source>
        <dbReference type="SAM" id="MobiDB-lite"/>
    </source>
</evidence>
<evidence type="ECO:0000256" key="7">
    <source>
        <dbReference type="PROSITE-ProRule" id="PRU00644"/>
    </source>
</evidence>
<dbReference type="InterPro" id="IPR017916">
    <property type="entry name" value="SB_dom"/>
</dbReference>
<reference evidence="11" key="1">
    <citation type="submission" date="2021-03" db="EMBL/GenBank/DDBJ databases">
        <title>Comparative genomics and phylogenomic investigation of the class Geoglossomycetes provide insights into ecological specialization and systematics.</title>
        <authorList>
            <person name="Melie T."/>
            <person name="Pirro S."/>
            <person name="Miller A.N."/>
            <person name="Quandt A."/>
        </authorList>
    </citation>
    <scope>NUCLEOTIDE SEQUENCE</scope>
    <source>
        <strain evidence="11">CAQ_001_2017</strain>
    </source>
</reference>
<feature type="region of interest" description="Disordered" evidence="8">
    <location>
        <begin position="147"/>
        <end position="399"/>
    </location>
</feature>
<dbReference type="SUPFAM" id="SSF140111">
    <property type="entry name" value="Endosomal sorting complex assembly domain"/>
    <property type="match status" value="1"/>
</dbReference>
<dbReference type="PANTHER" id="PTHR23306:SF3">
    <property type="entry name" value="TUMOR SUPPRESSOR PROTEIN 101"/>
    <property type="match status" value="1"/>
</dbReference>
<evidence type="ECO:0000313" key="12">
    <source>
        <dbReference type="Proteomes" id="UP000750711"/>
    </source>
</evidence>
<name>A0A9P8LGY6_9PEZI</name>
<dbReference type="GO" id="GO:0043130">
    <property type="term" value="F:ubiquitin binding"/>
    <property type="evidence" value="ECO:0007669"/>
    <property type="project" value="TreeGrafter"/>
</dbReference>
<dbReference type="Proteomes" id="UP000750711">
    <property type="component" value="Unassembled WGS sequence"/>
</dbReference>
<comment type="caution">
    <text evidence="11">The sequence shown here is derived from an EMBL/GenBank/DDBJ whole genome shotgun (WGS) entry which is preliminary data.</text>
</comment>
<feature type="compositionally biased region" description="Pro residues" evidence="8">
    <location>
        <begin position="167"/>
        <end position="178"/>
    </location>
</feature>
<dbReference type="GO" id="GO:0000813">
    <property type="term" value="C:ESCRT I complex"/>
    <property type="evidence" value="ECO:0007669"/>
    <property type="project" value="TreeGrafter"/>
</dbReference>